<feature type="region of interest" description="Disordered" evidence="1">
    <location>
        <begin position="1"/>
        <end position="20"/>
    </location>
</feature>
<dbReference type="Gramene" id="OGLUM06G21670.1">
    <property type="protein sequence ID" value="OGLUM06G21670.1"/>
    <property type="gene ID" value="OGLUM06G21670"/>
</dbReference>
<keyword evidence="2" id="KW-0812">Transmembrane</keyword>
<dbReference type="HOGENOM" id="CLU_1996259_0_0_1"/>
<organism evidence="3">
    <name type="scientific">Oryza glumipatula</name>
    <dbReference type="NCBI Taxonomy" id="40148"/>
    <lineage>
        <taxon>Eukaryota</taxon>
        <taxon>Viridiplantae</taxon>
        <taxon>Streptophyta</taxon>
        <taxon>Embryophyta</taxon>
        <taxon>Tracheophyta</taxon>
        <taxon>Spermatophyta</taxon>
        <taxon>Magnoliopsida</taxon>
        <taxon>Liliopsida</taxon>
        <taxon>Poales</taxon>
        <taxon>Poaceae</taxon>
        <taxon>BOP clade</taxon>
        <taxon>Oryzoideae</taxon>
        <taxon>Oryzeae</taxon>
        <taxon>Oryzinae</taxon>
        <taxon>Oryza</taxon>
    </lineage>
</organism>
<evidence type="ECO:0000313" key="3">
    <source>
        <dbReference type="EnsemblPlants" id="OGLUM06G21670.1"/>
    </source>
</evidence>
<evidence type="ECO:0000256" key="1">
    <source>
        <dbReference type="SAM" id="MobiDB-lite"/>
    </source>
</evidence>
<proteinExistence type="predicted"/>
<protein>
    <submittedName>
        <fullName evidence="3">Uncharacterized protein</fullName>
    </submittedName>
</protein>
<dbReference type="Proteomes" id="UP000026961">
    <property type="component" value="Chromosome 6"/>
</dbReference>
<feature type="transmembrane region" description="Helical" evidence="2">
    <location>
        <begin position="46"/>
        <end position="65"/>
    </location>
</feature>
<keyword evidence="4" id="KW-1185">Reference proteome</keyword>
<dbReference type="AlphaFoldDB" id="A0A0E0ABP6"/>
<keyword evidence="2" id="KW-0472">Membrane</keyword>
<accession>A0A0E0ABP6</accession>
<reference evidence="3" key="1">
    <citation type="submission" date="2015-04" db="UniProtKB">
        <authorList>
            <consortium name="EnsemblPlants"/>
        </authorList>
    </citation>
    <scope>IDENTIFICATION</scope>
</reference>
<name>A0A0E0ABP6_9ORYZ</name>
<evidence type="ECO:0000313" key="4">
    <source>
        <dbReference type="Proteomes" id="UP000026961"/>
    </source>
</evidence>
<keyword evidence="2" id="KW-1133">Transmembrane helix</keyword>
<feature type="transmembrane region" description="Helical" evidence="2">
    <location>
        <begin position="96"/>
        <end position="116"/>
    </location>
</feature>
<dbReference type="EnsemblPlants" id="OGLUM06G21670.1">
    <property type="protein sequence ID" value="OGLUM06G21670.1"/>
    <property type="gene ID" value="OGLUM06G21670"/>
</dbReference>
<sequence>MDPASPAAAPPPPRWSLHRNEPACVVGEQRHDGEATRGLPSSCFDCAAAAAAACFVGVVIITAGASGELVTESFPVGEAWRMCRNFPDGDFFCTEIFFIVTGLFSCSSIAAGATIFDKKNKLFQDK</sequence>
<evidence type="ECO:0000256" key="2">
    <source>
        <dbReference type="SAM" id="Phobius"/>
    </source>
</evidence>
<reference evidence="3" key="2">
    <citation type="submission" date="2018-05" db="EMBL/GenBank/DDBJ databases">
        <title>OgluRS3 (Oryza glumaepatula Reference Sequence Version 3).</title>
        <authorList>
            <person name="Zhang J."/>
            <person name="Kudrna D."/>
            <person name="Lee S."/>
            <person name="Talag J."/>
            <person name="Welchert J."/>
            <person name="Wing R.A."/>
        </authorList>
    </citation>
    <scope>NUCLEOTIDE SEQUENCE [LARGE SCALE GENOMIC DNA]</scope>
</reference>